<accession>A0A3G8ZNB3</accession>
<dbReference type="AlphaFoldDB" id="A0A3G8ZNB3"/>
<reference evidence="1 2" key="2">
    <citation type="submission" date="2018-12" db="EMBL/GenBank/DDBJ databases">
        <title>Nakamurella antarcticus sp. nov., isolated from Antarctica South Shetland Islands soil.</title>
        <authorList>
            <person name="Peng F."/>
        </authorList>
    </citation>
    <scope>NUCLEOTIDE SEQUENCE [LARGE SCALE GENOMIC DNA]</scope>
    <source>
        <strain evidence="1 2">S14-144</strain>
    </source>
</reference>
<dbReference type="OrthoDB" id="9935977at2"/>
<reference evidence="1 2" key="1">
    <citation type="submission" date="2018-11" db="EMBL/GenBank/DDBJ databases">
        <authorList>
            <person name="Da X."/>
        </authorList>
    </citation>
    <scope>NUCLEOTIDE SEQUENCE [LARGE SCALE GENOMIC DNA]</scope>
    <source>
        <strain evidence="1 2">S14-144</strain>
    </source>
</reference>
<evidence type="ECO:0000313" key="1">
    <source>
        <dbReference type="EMBL" id="AZI58285.1"/>
    </source>
</evidence>
<protein>
    <submittedName>
        <fullName evidence="1">Uncharacterized protein</fullName>
    </submittedName>
</protein>
<sequence>MSETQPDQVTEELVAEVVGSQDALVAGFYEFEEMIWKRINEQEGDEARGAVATWVATELERVQKQVQKEIRIVTE</sequence>
<dbReference type="Proteomes" id="UP000268084">
    <property type="component" value="Chromosome"/>
</dbReference>
<organism evidence="1 2">
    <name type="scientific">Nakamurella antarctica</name>
    <dbReference type="NCBI Taxonomy" id="1902245"/>
    <lineage>
        <taxon>Bacteria</taxon>
        <taxon>Bacillati</taxon>
        <taxon>Actinomycetota</taxon>
        <taxon>Actinomycetes</taxon>
        <taxon>Nakamurellales</taxon>
        <taxon>Nakamurellaceae</taxon>
        <taxon>Nakamurella</taxon>
    </lineage>
</organism>
<gene>
    <name evidence="1" type="ORF">EH165_09190</name>
</gene>
<proteinExistence type="predicted"/>
<evidence type="ECO:0000313" key="2">
    <source>
        <dbReference type="Proteomes" id="UP000268084"/>
    </source>
</evidence>
<dbReference type="EMBL" id="CP034170">
    <property type="protein sequence ID" value="AZI58285.1"/>
    <property type="molecule type" value="Genomic_DNA"/>
</dbReference>
<keyword evidence="2" id="KW-1185">Reference proteome</keyword>
<name>A0A3G8ZNB3_9ACTN</name>
<dbReference type="KEGG" id="nak:EH165_09190"/>
<dbReference type="RefSeq" id="WP_124799194.1">
    <property type="nucleotide sequence ID" value="NZ_CP034170.1"/>
</dbReference>